<evidence type="ECO:0000313" key="2">
    <source>
        <dbReference type="EMBL" id="CAJ1978282.1"/>
    </source>
</evidence>
<dbReference type="Gramene" id="rna-AYBTSS11_LOCUS30471">
    <property type="protein sequence ID" value="CAJ1978282.1"/>
    <property type="gene ID" value="gene-AYBTSS11_LOCUS30471"/>
</dbReference>
<feature type="region of interest" description="Disordered" evidence="1">
    <location>
        <begin position="123"/>
        <end position="152"/>
    </location>
</feature>
<accession>A0AA86W489</accession>
<sequence>MLKLDFNIPTEFGWEDDVRAYLDKHWMGIPVAPTTDTCVLAGGAGILSLCLLLESPSTVPNSTWTSVHPPEEAMSQEYRDAVSLTARPPYRRRNVARAHGATTPPTPMRDLALPQALRIRHKPPGVNYTCEERKSRQGVPSRPLHTIPHEPKATPQPRVLLLESPRRLREQICGSVLVAPLITP</sequence>
<evidence type="ECO:0000313" key="3">
    <source>
        <dbReference type="Proteomes" id="UP001189624"/>
    </source>
</evidence>
<name>A0AA86W489_9FABA</name>
<dbReference type="AlphaFoldDB" id="A0AA86W489"/>
<gene>
    <name evidence="2" type="ORF">AYBTSS11_LOCUS30471</name>
</gene>
<organism evidence="2 3">
    <name type="scientific">Sphenostylis stenocarpa</name>
    <dbReference type="NCBI Taxonomy" id="92480"/>
    <lineage>
        <taxon>Eukaryota</taxon>
        <taxon>Viridiplantae</taxon>
        <taxon>Streptophyta</taxon>
        <taxon>Embryophyta</taxon>
        <taxon>Tracheophyta</taxon>
        <taxon>Spermatophyta</taxon>
        <taxon>Magnoliopsida</taxon>
        <taxon>eudicotyledons</taxon>
        <taxon>Gunneridae</taxon>
        <taxon>Pentapetalae</taxon>
        <taxon>rosids</taxon>
        <taxon>fabids</taxon>
        <taxon>Fabales</taxon>
        <taxon>Fabaceae</taxon>
        <taxon>Papilionoideae</taxon>
        <taxon>50 kb inversion clade</taxon>
        <taxon>NPAAA clade</taxon>
        <taxon>indigoferoid/millettioid clade</taxon>
        <taxon>Phaseoleae</taxon>
        <taxon>Sphenostylis</taxon>
    </lineage>
</organism>
<dbReference type="Proteomes" id="UP001189624">
    <property type="component" value="Chromosome 11"/>
</dbReference>
<dbReference type="EMBL" id="OY731408">
    <property type="protein sequence ID" value="CAJ1978282.1"/>
    <property type="molecule type" value="Genomic_DNA"/>
</dbReference>
<proteinExistence type="predicted"/>
<keyword evidence="3" id="KW-1185">Reference proteome</keyword>
<evidence type="ECO:0000256" key="1">
    <source>
        <dbReference type="SAM" id="MobiDB-lite"/>
    </source>
</evidence>
<reference evidence="2" key="1">
    <citation type="submission" date="2023-10" db="EMBL/GenBank/DDBJ databases">
        <authorList>
            <person name="Domelevo Entfellner J.-B."/>
        </authorList>
    </citation>
    <scope>NUCLEOTIDE SEQUENCE</scope>
</reference>
<protein>
    <submittedName>
        <fullName evidence="2">Uncharacterized protein</fullName>
    </submittedName>
</protein>